<accession>A0A1S2Y539</accession>
<comment type="subcellular location">
    <subcellularLocation>
        <location evidence="1">Nucleus</location>
    </subcellularLocation>
</comment>
<organism evidence="9 10">
    <name type="scientific">Cicer arietinum</name>
    <name type="common">Chickpea</name>
    <name type="synonym">Garbanzo</name>
    <dbReference type="NCBI Taxonomy" id="3827"/>
    <lineage>
        <taxon>Eukaryota</taxon>
        <taxon>Viridiplantae</taxon>
        <taxon>Streptophyta</taxon>
        <taxon>Embryophyta</taxon>
        <taxon>Tracheophyta</taxon>
        <taxon>Spermatophyta</taxon>
        <taxon>Magnoliopsida</taxon>
        <taxon>eudicotyledons</taxon>
        <taxon>Gunneridae</taxon>
        <taxon>Pentapetalae</taxon>
        <taxon>rosids</taxon>
        <taxon>fabids</taxon>
        <taxon>Fabales</taxon>
        <taxon>Fabaceae</taxon>
        <taxon>Papilionoideae</taxon>
        <taxon>50 kb inversion clade</taxon>
        <taxon>NPAAA clade</taxon>
        <taxon>Hologalegina</taxon>
        <taxon>IRL clade</taxon>
        <taxon>Cicereae</taxon>
        <taxon>Cicer</taxon>
    </lineage>
</organism>
<dbReference type="PROSITE" id="PS51032">
    <property type="entry name" value="AP2_ERF"/>
    <property type="match status" value="2"/>
</dbReference>
<dbReference type="eggNOG" id="ENOG502QQ82">
    <property type="taxonomic scope" value="Eukaryota"/>
</dbReference>
<feature type="domain" description="AP2/ERF" evidence="8">
    <location>
        <begin position="256"/>
        <end position="322"/>
    </location>
</feature>
<dbReference type="PaxDb" id="3827-XP_004498950.1"/>
<dbReference type="Pfam" id="PF00847">
    <property type="entry name" value="AP2"/>
    <property type="match status" value="2"/>
</dbReference>
<keyword evidence="5" id="KW-0804">Transcription</keyword>
<dbReference type="GO" id="GO:0003700">
    <property type="term" value="F:DNA-binding transcription factor activity"/>
    <property type="evidence" value="ECO:0007669"/>
    <property type="project" value="InterPro"/>
</dbReference>
<keyword evidence="4" id="KW-0238">DNA-binding</keyword>
<evidence type="ECO:0000256" key="1">
    <source>
        <dbReference type="ARBA" id="ARBA00004123"/>
    </source>
</evidence>
<dbReference type="Gene3D" id="3.30.730.10">
    <property type="entry name" value="AP2/ERF domain"/>
    <property type="match status" value="2"/>
</dbReference>
<dbReference type="PANTHER" id="PTHR32467:SF157">
    <property type="entry name" value="AP2-LIKE ETHYLENE-RESPONSIVE TRANSCRIPTION FACTOR CRL5"/>
    <property type="match status" value="1"/>
</dbReference>
<evidence type="ECO:0000259" key="8">
    <source>
        <dbReference type="PROSITE" id="PS51032"/>
    </source>
</evidence>
<name>A0A1S2Y539_CICAR</name>
<gene>
    <name evidence="10" type="primary">LOC101495883</name>
</gene>
<evidence type="ECO:0000256" key="6">
    <source>
        <dbReference type="ARBA" id="ARBA00023242"/>
    </source>
</evidence>
<evidence type="ECO:0000256" key="5">
    <source>
        <dbReference type="ARBA" id="ARBA00023163"/>
    </source>
</evidence>
<dbReference type="PRINTS" id="PR00367">
    <property type="entry name" value="ETHRSPELEMNT"/>
</dbReference>
<proteinExistence type="predicted"/>
<keyword evidence="6" id="KW-0539">Nucleus</keyword>
<evidence type="ECO:0000313" key="9">
    <source>
        <dbReference type="Proteomes" id="UP000087171"/>
    </source>
</evidence>
<dbReference type="InterPro" id="IPR036955">
    <property type="entry name" value="AP2/ERF_dom_sf"/>
</dbReference>
<dbReference type="GeneID" id="101495883"/>
<dbReference type="InterPro" id="IPR016177">
    <property type="entry name" value="DNA-bd_dom_sf"/>
</dbReference>
<keyword evidence="9" id="KW-1185">Reference proteome</keyword>
<reference evidence="9" key="1">
    <citation type="journal article" date="2013" name="Nat. Biotechnol.">
        <title>Draft genome sequence of chickpea (Cicer arietinum) provides a resource for trait improvement.</title>
        <authorList>
            <person name="Varshney R.K."/>
            <person name="Song C."/>
            <person name="Saxena R.K."/>
            <person name="Azam S."/>
            <person name="Yu S."/>
            <person name="Sharpe A.G."/>
            <person name="Cannon S."/>
            <person name="Baek J."/>
            <person name="Rosen B.D."/>
            <person name="Tar'an B."/>
            <person name="Millan T."/>
            <person name="Zhang X."/>
            <person name="Ramsay L.D."/>
            <person name="Iwata A."/>
            <person name="Wang Y."/>
            <person name="Nelson W."/>
            <person name="Farmer A.D."/>
            <person name="Gaur P.M."/>
            <person name="Soderlund C."/>
            <person name="Penmetsa R.V."/>
            <person name="Xu C."/>
            <person name="Bharti A.K."/>
            <person name="He W."/>
            <person name="Winter P."/>
            <person name="Zhao S."/>
            <person name="Hane J.K."/>
            <person name="Carrasquilla-Garcia N."/>
            <person name="Condie J.A."/>
            <person name="Upadhyaya H.D."/>
            <person name="Luo M.C."/>
            <person name="Thudi M."/>
            <person name="Gowda C.L."/>
            <person name="Singh N.P."/>
            <person name="Lichtenzveig J."/>
            <person name="Gali K.K."/>
            <person name="Rubio J."/>
            <person name="Nadarajan N."/>
            <person name="Dolezel J."/>
            <person name="Bansal K.C."/>
            <person name="Xu X."/>
            <person name="Edwards D."/>
            <person name="Zhang G."/>
            <person name="Kahl G."/>
            <person name="Gil J."/>
            <person name="Singh K.B."/>
            <person name="Datta S.K."/>
            <person name="Jackson S.A."/>
            <person name="Wang J."/>
            <person name="Cook D.R."/>
        </authorList>
    </citation>
    <scope>NUCLEOTIDE SEQUENCE [LARGE SCALE GENOMIC DNA]</scope>
    <source>
        <strain evidence="9">cv. CDC Frontier</strain>
    </source>
</reference>
<dbReference type="AlphaFoldDB" id="A0A1S2Y539"/>
<keyword evidence="2" id="KW-0677">Repeat</keyword>
<dbReference type="FunFam" id="3.30.730.10:FF:000002">
    <property type="entry name" value="AP2-like ethylene-responsive transcription factor"/>
    <property type="match status" value="1"/>
</dbReference>
<evidence type="ECO:0000256" key="2">
    <source>
        <dbReference type="ARBA" id="ARBA00022737"/>
    </source>
</evidence>
<feature type="region of interest" description="Disordered" evidence="7">
    <location>
        <begin position="440"/>
        <end position="461"/>
    </location>
</feature>
<reference evidence="10" key="2">
    <citation type="submission" date="2025-08" db="UniProtKB">
        <authorList>
            <consortium name="RefSeq"/>
        </authorList>
    </citation>
    <scope>IDENTIFICATION</scope>
    <source>
        <tissue evidence="10">Etiolated seedlings</tissue>
    </source>
</reference>
<feature type="compositionally biased region" description="Polar residues" evidence="7">
    <location>
        <begin position="449"/>
        <end position="459"/>
    </location>
</feature>
<dbReference type="CDD" id="cd00018">
    <property type="entry name" value="AP2"/>
    <property type="match status" value="2"/>
</dbReference>
<protein>
    <submittedName>
        <fullName evidence="10">AP2-like ethylene-responsive transcription factor ANT</fullName>
    </submittedName>
</protein>
<sequence length="598" mass="67161">MKSMNDSNIDDEHNHNWLEFSLSPHMKMDHHYYHENQQPSSSLLVPSNFYMSPSSICHGFGENTSFHHSSLSMMPLISHESLCIMDSFTTSQTQQVMLPTSSPKLEDFLGSATMENHHEYEGNERERMDLSLDSNIYYNNNNEGQEHSSYYSELACHGIMYHESLLEEENISCFMNSVGSNNIEDCVGKVNDGCGELKSLSLSMSPGSQSSCITVPSHDDSMAVNVEAKKRGNVKVGKKQSVHRKSIDTFGQRTSQYRGVTRHRWTGRYEAHLWDNSCKKEGQTRKGRQVYLGGYDMEVKAAKAYDLAALKYWGPSTHTNFSLENYQNELEEMDNMSRQEFVAHLRRKSSGFSRGASIYRGVTRHHQHGRWQARIGRVAGNRDLYLGTFSTQEEAAEAYDVAAIKFRGLNAVTNFVISKYNVEKIMASNTLLVGEQARRTKQIKDTSEPKTNAKSPITNSEEKIEGGNQNIENGWNMSPQQESNTCDQKTVKCGNFRNSTFSMSLQDIIGIDSIGSSQVMVDDSPKMIRTHFSNSSSLVTSLSNSRECSPDNKSTGPTMLFPKPPIGSKNLNPIVTTSVTSLIPSMSYLPVFAPWSDT</sequence>
<evidence type="ECO:0000313" key="10">
    <source>
        <dbReference type="RefSeq" id="XP_004498950.1"/>
    </source>
</evidence>
<dbReference type="STRING" id="3827.A0A1S2Y539"/>
<dbReference type="SMART" id="SM00380">
    <property type="entry name" value="AP2"/>
    <property type="match status" value="2"/>
</dbReference>
<dbReference type="Proteomes" id="UP000087171">
    <property type="component" value="Chromosome Ca4"/>
</dbReference>
<dbReference type="GO" id="GO:0005634">
    <property type="term" value="C:nucleus"/>
    <property type="evidence" value="ECO:0007669"/>
    <property type="project" value="UniProtKB-SubCell"/>
</dbReference>
<dbReference type="InterPro" id="IPR001471">
    <property type="entry name" value="AP2/ERF_dom"/>
</dbReference>
<feature type="region of interest" description="Disordered" evidence="7">
    <location>
        <begin position="541"/>
        <end position="564"/>
    </location>
</feature>
<keyword evidence="3" id="KW-0805">Transcription regulation</keyword>
<dbReference type="GO" id="GO:0003677">
    <property type="term" value="F:DNA binding"/>
    <property type="evidence" value="ECO:0007669"/>
    <property type="project" value="UniProtKB-KW"/>
</dbReference>
<evidence type="ECO:0000256" key="3">
    <source>
        <dbReference type="ARBA" id="ARBA00023015"/>
    </source>
</evidence>
<feature type="domain" description="AP2/ERF" evidence="8">
    <location>
        <begin position="358"/>
        <end position="416"/>
    </location>
</feature>
<evidence type="ECO:0000256" key="4">
    <source>
        <dbReference type="ARBA" id="ARBA00023125"/>
    </source>
</evidence>
<evidence type="ECO:0000256" key="7">
    <source>
        <dbReference type="SAM" id="MobiDB-lite"/>
    </source>
</evidence>
<dbReference type="SUPFAM" id="SSF54171">
    <property type="entry name" value="DNA-binding domain"/>
    <property type="match status" value="2"/>
</dbReference>
<dbReference type="RefSeq" id="XP_004498950.1">
    <property type="nucleotide sequence ID" value="XM_004498893.3"/>
</dbReference>
<dbReference type="PANTHER" id="PTHR32467">
    <property type="entry name" value="AP2-LIKE ETHYLENE-RESPONSIVE TRANSCRIPTION FACTOR"/>
    <property type="match status" value="1"/>
</dbReference>
<dbReference type="KEGG" id="cam:101495883"/>
<dbReference type="FunFam" id="3.30.730.10:FF:000003">
    <property type="entry name" value="AP2-like ethylene-responsive transcription factor ANT"/>
    <property type="match status" value="1"/>
</dbReference>
<dbReference type="OrthoDB" id="207175at2759"/>